<feature type="transmembrane region" description="Helical" evidence="7">
    <location>
        <begin position="303"/>
        <end position="324"/>
    </location>
</feature>
<feature type="transmembrane region" description="Helical" evidence="7">
    <location>
        <begin position="362"/>
        <end position="381"/>
    </location>
</feature>
<organism evidence="9 10">
    <name type="scientific">Salininema proteolyticum</name>
    <dbReference type="NCBI Taxonomy" id="1607685"/>
    <lineage>
        <taxon>Bacteria</taxon>
        <taxon>Bacillati</taxon>
        <taxon>Actinomycetota</taxon>
        <taxon>Actinomycetes</taxon>
        <taxon>Glycomycetales</taxon>
        <taxon>Glycomycetaceae</taxon>
        <taxon>Salininema</taxon>
    </lineage>
</organism>
<dbReference type="InterPro" id="IPR004869">
    <property type="entry name" value="MMPL_dom"/>
</dbReference>
<evidence type="ECO:0000313" key="9">
    <source>
        <dbReference type="EMBL" id="MFC4334423.1"/>
    </source>
</evidence>
<dbReference type="InterPro" id="IPR000731">
    <property type="entry name" value="SSD"/>
</dbReference>
<dbReference type="Proteomes" id="UP001595823">
    <property type="component" value="Unassembled WGS sequence"/>
</dbReference>
<evidence type="ECO:0000256" key="4">
    <source>
        <dbReference type="ARBA" id="ARBA00022692"/>
    </source>
</evidence>
<feature type="transmembrane region" description="Helical" evidence="7">
    <location>
        <begin position="504"/>
        <end position="523"/>
    </location>
</feature>
<dbReference type="PANTHER" id="PTHR33406">
    <property type="entry name" value="MEMBRANE PROTEIN MJ1562-RELATED"/>
    <property type="match status" value="1"/>
</dbReference>
<feature type="transmembrane region" description="Helical" evidence="7">
    <location>
        <begin position="598"/>
        <end position="625"/>
    </location>
</feature>
<keyword evidence="4 7" id="KW-0812">Transmembrane</keyword>
<comment type="caution">
    <text evidence="9">The sequence shown here is derived from an EMBL/GenBank/DDBJ whole genome shotgun (WGS) entry which is preliminary data.</text>
</comment>
<feature type="transmembrane region" description="Helical" evidence="7">
    <location>
        <begin position="631"/>
        <end position="662"/>
    </location>
</feature>
<evidence type="ECO:0000256" key="5">
    <source>
        <dbReference type="ARBA" id="ARBA00022989"/>
    </source>
</evidence>
<reference evidence="10" key="1">
    <citation type="journal article" date="2019" name="Int. J. Syst. Evol. Microbiol.">
        <title>The Global Catalogue of Microorganisms (GCM) 10K type strain sequencing project: providing services to taxonomists for standard genome sequencing and annotation.</title>
        <authorList>
            <consortium name="The Broad Institute Genomics Platform"/>
            <consortium name="The Broad Institute Genome Sequencing Center for Infectious Disease"/>
            <person name="Wu L."/>
            <person name="Ma J."/>
        </authorList>
    </citation>
    <scope>NUCLEOTIDE SEQUENCE [LARGE SCALE GENOMIC DNA]</scope>
    <source>
        <strain evidence="10">IBRC-M 10908</strain>
    </source>
</reference>
<dbReference type="InterPro" id="IPR050545">
    <property type="entry name" value="Mycobact_MmpL"/>
</dbReference>
<dbReference type="PANTHER" id="PTHR33406:SF6">
    <property type="entry name" value="MEMBRANE PROTEIN YDGH-RELATED"/>
    <property type="match status" value="1"/>
</dbReference>
<feature type="transmembrane region" description="Helical" evidence="7">
    <location>
        <begin position="563"/>
        <end position="586"/>
    </location>
</feature>
<feature type="transmembrane region" description="Helical" evidence="7">
    <location>
        <begin position="169"/>
        <end position="187"/>
    </location>
</feature>
<evidence type="ECO:0000256" key="2">
    <source>
        <dbReference type="ARBA" id="ARBA00010157"/>
    </source>
</evidence>
<evidence type="ECO:0000256" key="1">
    <source>
        <dbReference type="ARBA" id="ARBA00004651"/>
    </source>
</evidence>
<dbReference type="SUPFAM" id="SSF82866">
    <property type="entry name" value="Multidrug efflux transporter AcrB transmembrane domain"/>
    <property type="match status" value="2"/>
</dbReference>
<sequence length="670" mass="68891">MRLPIRSLNPAGRRLRWAVTALWVLLAAGASVLAPKLGDVTDNDPTTFLPAGSDSTAAAEIAADHFAADTLPLMVLHRSDGTADSAAMAKALNEIGDLPSVAGEPTAPVPSEDGTALLSTVPLPADNLGSENERAIEQIDSVLSSRGLDADYTGPAASSADLGNAFQQLDGPLLALSVLVVSLVLALSYRSPLLLVLPLACIGIASQVASATAYLLGAAGLTVGADSTGMLTVVVFGAATNYALLITSRYREELRAEDDRFAAMRRALRGSLPSIAASSGTVVVALAVLGLATMSNVQALGPVLIGGVLAAVATMATLFPALAVSIPQRVLFWPSAPAPGAADRNHRLWAALSRFVGKAPKTIALATTALLAALSLGWLTVQLGPNEFGELREPTASERTAAAVDDLYPGRPRNPVDIYVRGDSSEVRDLADGRLDRAGEEEPSADGSDWTVLRADLPLDPATAEARDAVDGLRSDIAASGIDAHVGGATVAQMDTDAASLRDLTVVLPLVLLAVALVLLVLLRSLSEALLLTLCTTLSFAAAVGSAALLLPALGMPVVGASFFLYGFLFTVAMGVDYTVFLANRVKEETPRLGTARAVPLALTTTGGVITSAGLVVAATFGVLAAMPVTALAQIGVVVACGVVLDALVVRTFLVPSLLLWLGTRARRHA</sequence>
<protein>
    <submittedName>
        <fullName evidence="9">MMPL family transporter</fullName>
    </submittedName>
</protein>
<feature type="transmembrane region" description="Helical" evidence="7">
    <location>
        <begin position="228"/>
        <end position="246"/>
    </location>
</feature>
<dbReference type="PROSITE" id="PS50156">
    <property type="entry name" value="SSD"/>
    <property type="match status" value="1"/>
</dbReference>
<accession>A0ABV8TUH4</accession>
<keyword evidence="6 7" id="KW-0472">Membrane</keyword>
<evidence type="ECO:0000256" key="7">
    <source>
        <dbReference type="SAM" id="Phobius"/>
    </source>
</evidence>
<comment type="similarity">
    <text evidence="2">Belongs to the resistance-nodulation-cell division (RND) (TC 2.A.6) family. MmpL subfamily.</text>
</comment>
<proteinExistence type="inferred from homology"/>
<feature type="domain" description="SSD" evidence="8">
    <location>
        <begin position="503"/>
        <end position="660"/>
    </location>
</feature>
<comment type="subcellular location">
    <subcellularLocation>
        <location evidence="1">Cell membrane</location>
        <topology evidence="1">Multi-pass membrane protein</topology>
    </subcellularLocation>
</comment>
<gene>
    <name evidence="9" type="ORF">ACFPET_04330</name>
</gene>
<keyword evidence="3" id="KW-1003">Cell membrane</keyword>
<keyword evidence="10" id="KW-1185">Reference proteome</keyword>
<name>A0ABV8TUH4_9ACTN</name>
<evidence type="ECO:0000256" key="3">
    <source>
        <dbReference type="ARBA" id="ARBA00022475"/>
    </source>
</evidence>
<dbReference type="RefSeq" id="WP_380618182.1">
    <property type="nucleotide sequence ID" value="NZ_JBHSDK010000005.1"/>
</dbReference>
<evidence type="ECO:0000256" key="6">
    <source>
        <dbReference type="ARBA" id="ARBA00023136"/>
    </source>
</evidence>
<feature type="transmembrane region" description="Helical" evidence="7">
    <location>
        <begin position="194"/>
        <end position="216"/>
    </location>
</feature>
<evidence type="ECO:0000313" key="10">
    <source>
        <dbReference type="Proteomes" id="UP001595823"/>
    </source>
</evidence>
<dbReference type="EMBL" id="JBHSDK010000005">
    <property type="protein sequence ID" value="MFC4334423.1"/>
    <property type="molecule type" value="Genomic_DNA"/>
</dbReference>
<evidence type="ECO:0000259" key="8">
    <source>
        <dbReference type="PROSITE" id="PS50156"/>
    </source>
</evidence>
<dbReference type="Pfam" id="PF03176">
    <property type="entry name" value="MMPL"/>
    <property type="match status" value="2"/>
</dbReference>
<keyword evidence="5 7" id="KW-1133">Transmembrane helix</keyword>
<feature type="transmembrane region" description="Helical" evidence="7">
    <location>
        <begin position="530"/>
        <end position="551"/>
    </location>
</feature>
<dbReference type="Gene3D" id="1.20.1640.10">
    <property type="entry name" value="Multidrug efflux transporter AcrB transmembrane domain"/>
    <property type="match status" value="2"/>
</dbReference>
<feature type="transmembrane region" description="Helical" evidence="7">
    <location>
        <begin position="267"/>
        <end position="291"/>
    </location>
</feature>